<proteinExistence type="predicted"/>
<evidence type="ECO:0000313" key="2">
    <source>
        <dbReference type="EMBL" id="CAB9504903.1"/>
    </source>
</evidence>
<dbReference type="InterPro" id="IPR025714">
    <property type="entry name" value="Methyltranfer_dom"/>
</dbReference>
<sequence>MPLSVQDHYTKYVTSGGDGPTVLKDRAASLGYEAEWLRSLDDPSMFQASCGSGCPLRLPGGCPTQDALVMDLGCGAGHDVLLAAALVAAKENAKVVGVDFTPAMLEAARTNLTKHPTLEPLVELVEASLEDNENNLAKYHGKVDLVISNGVFNLCRDKAKAFTSVYKLLKPGGRFVFSDVMSVDRDPNAQIATSINGDVFSS</sequence>
<organism evidence="2 3">
    <name type="scientific">Seminavis robusta</name>
    <dbReference type="NCBI Taxonomy" id="568900"/>
    <lineage>
        <taxon>Eukaryota</taxon>
        <taxon>Sar</taxon>
        <taxon>Stramenopiles</taxon>
        <taxon>Ochrophyta</taxon>
        <taxon>Bacillariophyta</taxon>
        <taxon>Bacillariophyceae</taxon>
        <taxon>Bacillariophycidae</taxon>
        <taxon>Naviculales</taxon>
        <taxon>Naviculaceae</taxon>
        <taxon>Seminavis</taxon>
    </lineage>
</organism>
<reference evidence="2" key="1">
    <citation type="submission" date="2020-06" db="EMBL/GenBank/DDBJ databases">
        <authorList>
            <consortium name="Plant Systems Biology data submission"/>
        </authorList>
    </citation>
    <scope>NUCLEOTIDE SEQUENCE</scope>
    <source>
        <strain evidence="2">D6</strain>
    </source>
</reference>
<dbReference type="GO" id="GO:0008168">
    <property type="term" value="F:methyltransferase activity"/>
    <property type="evidence" value="ECO:0007669"/>
    <property type="project" value="UniProtKB-KW"/>
</dbReference>
<feature type="domain" description="Methyltransferase" evidence="1">
    <location>
        <begin position="68"/>
        <end position="183"/>
    </location>
</feature>
<comment type="caution">
    <text evidence="2">The sequence shown here is derived from an EMBL/GenBank/DDBJ whole genome shotgun (WGS) entry which is preliminary data.</text>
</comment>
<keyword evidence="2" id="KW-0808">Transferase</keyword>
<gene>
    <name evidence="2" type="ORF">SEMRO_213_G088320.1</name>
</gene>
<dbReference type="OrthoDB" id="204195at2759"/>
<dbReference type="EMBL" id="CAICTM010000212">
    <property type="protein sequence ID" value="CAB9504903.1"/>
    <property type="molecule type" value="Genomic_DNA"/>
</dbReference>
<dbReference type="Proteomes" id="UP001153069">
    <property type="component" value="Unassembled WGS sequence"/>
</dbReference>
<keyword evidence="2" id="KW-0489">Methyltransferase</keyword>
<dbReference type="Gene3D" id="3.40.50.150">
    <property type="entry name" value="Vaccinia Virus protein VP39"/>
    <property type="match status" value="1"/>
</dbReference>
<dbReference type="SUPFAM" id="SSF53335">
    <property type="entry name" value="S-adenosyl-L-methionine-dependent methyltransferases"/>
    <property type="match status" value="1"/>
</dbReference>
<keyword evidence="3" id="KW-1185">Reference proteome</keyword>
<protein>
    <submittedName>
        <fullName evidence="2">Arsenite methyltransferase</fullName>
    </submittedName>
</protein>
<accession>A0A9N8DKZ9</accession>
<dbReference type="PANTHER" id="PTHR43861">
    <property type="entry name" value="TRANS-ACONITATE 2-METHYLTRANSFERASE-RELATED"/>
    <property type="match status" value="1"/>
</dbReference>
<dbReference type="CDD" id="cd02440">
    <property type="entry name" value="AdoMet_MTases"/>
    <property type="match status" value="1"/>
</dbReference>
<evidence type="ECO:0000313" key="3">
    <source>
        <dbReference type="Proteomes" id="UP001153069"/>
    </source>
</evidence>
<name>A0A9N8DKZ9_9STRA</name>
<dbReference type="Pfam" id="PF13847">
    <property type="entry name" value="Methyltransf_31"/>
    <property type="match status" value="1"/>
</dbReference>
<evidence type="ECO:0000259" key="1">
    <source>
        <dbReference type="Pfam" id="PF13847"/>
    </source>
</evidence>
<dbReference type="GO" id="GO:0032259">
    <property type="term" value="P:methylation"/>
    <property type="evidence" value="ECO:0007669"/>
    <property type="project" value="UniProtKB-KW"/>
</dbReference>
<dbReference type="PANTHER" id="PTHR43861:SF1">
    <property type="entry name" value="TRANS-ACONITATE 2-METHYLTRANSFERASE"/>
    <property type="match status" value="1"/>
</dbReference>
<dbReference type="AlphaFoldDB" id="A0A9N8DKZ9"/>
<dbReference type="InterPro" id="IPR029063">
    <property type="entry name" value="SAM-dependent_MTases_sf"/>
</dbReference>